<evidence type="ECO:0000256" key="1">
    <source>
        <dbReference type="SAM" id="Coils"/>
    </source>
</evidence>
<keyword evidence="3" id="KW-1185">Reference proteome</keyword>
<reference evidence="2" key="2">
    <citation type="submission" date="2021-10" db="EMBL/GenBank/DDBJ databases">
        <title>Phylogenomics reveals ancestral predisposition of the termite-cultivated fungus Termitomyces towards a domesticated lifestyle.</title>
        <authorList>
            <person name="Auxier B."/>
            <person name="Grum-Grzhimaylo A."/>
            <person name="Cardenas M.E."/>
            <person name="Lodge J.D."/>
            <person name="Laessoe T."/>
            <person name="Pedersen O."/>
            <person name="Smith M.E."/>
            <person name="Kuyper T.W."/>
            <person name="Franco-Molano E.A."/>
            <person name="Baroni T.J."/>
            <person name="Aanen D.K."/>
        </authorList>
    </citation>
    <scope>NUCLEOTIDE SEQUENCE</scope>
    <source>
        <strain evidence="2">D49</strain>
    </source>
</reference>
<dbReference type="OrthoDB" id="3064317at2759"/>
<sequence length="159" mass="17513">STSPTYLTNIQAEDMQDTLQKLKTQLADCQKNLTEQRHLMKNLKLRLSRAKDLKDAAVKKAIKATEAANGILQVKDQNGMVKDEIRSVIRDLVALSVPYDNVFQVFLAVTRVCPVKVVGSFSSRTVSRAMGEAAVAAKWQIGQAVVKADGAWNLEIISQ</sequence>
<evidence type="ECO:0000313" key="3">
    <source>
        <dbReference type="Proteomes" id="UP000717328"/>
    </source>
</evidence>
<dbReference type="Proteomes" id="UP000717328">
    <property type="component" value="Unassembled WGS sequence"/>
</dbReference>
<feature type="coiled-coil region" evidence="1">
    <location>
        <begin position="12"/>
        <end position="60"/>
    </location>
</feature>
<reference evidence="2" key="1">
    <citation type="submission" date="2021-02" db="EMBL/GenBank/DDBJ databases">
        <authorList>
            <person name="Nieuwenhuis M."/>
            <person name="Van De Peppel L.J.J."/>
        </authorList>
    </citation>
    <scope>NUCLEOTIDE SEQUENCE</scope>
    <source>
        <strain evidence="2">D49</strain>
    </source>
</reference>
<accession>A0A9P7K329</accession>
<gene>
    <name evidence="2" type="ORF">H0H81_001720</name>
</gene>
<comment type="caution">
    <text evidence="2">The sequence shown here is derived from an EMBL/GenBank/DDBJ whole genome shotgun (WGS) entry which is preliminary data.</text>
</comment>
<proteinExistence type="predicted"/>
<organism evidence="2 3">
    <name type="scientific">Sphagnurus paluster</name>
    <dbReference type="NCBI Taxonomy" id="117069"/>
    <lineage>
        <taxon>Eukaryota</taxon>
        <taxon>Fungi</taxon>
        <taxon>Dikarya</taxon>
        <taxon>Basidiomycota</taxon>
        <taxon>Agaricomycotina</taxon>
        <taxon>Agaricomycetes</taxon>
        <taxon>Agaricomycetidae</taxon>
        <taxon>Agaricales</taxon>
        <taxon>Tricholomatineae</taxon>
        <taxon>Lyophyllaceae</taxon>
        <taxon>Sphagnurus</taxon>
    </lineage>
</organism>
<dbReference type="AlphaFoldDB" id="A0A9P7K329"/>
<feature type="non-terminal residue" evidence="2">
    <location>
        <position position="1"/>
    </location>
</feature>
<evidence type="ECO:0000313" key="2">
    <source>
        <dbReference type="EMBL" id="KAG5634500.1"/>
    </source>
</evidence>
<protein>
    <submittedName>
        <fullName evidence="2">Uncharacterized protein</fullName>
    </submittedName>
</protein>
<keyword evidence="1" id="KW-0175">Coiled coil</keyword>
<name>A0A9P7K329_9AGAR</name>
<dbReference type="EMBL" id="JABCKI010006378">
    <property type="protein sequence ID" value="KAG5634500.1"/>
    <property type="molecule type" value="Genomic_DNA"/>
</dbReference>